<dbReference type="AlphaFoldDB" id="A0A2J6QQH7"/>
<name>A0A2J6QQH7_9HELO</name>
<dbReference type="OrthoDB" id="2157530at2759"/>
<dbReference type="PANTHER" id="PTHR24148">
    <property type="entry name" value="ANKYRIN REPEAT DOMAIN-CONTAINING PROTEIN 39 HOMOLOG-RELATED"/>
    <property type="match status" value="1"/>
</dbReference>
<gene>
    <name evidence="1" type="ORF">NA56DRAFT_696286</name>
</gene>
<protein>
    <recommendedName>
        <fullName evidence="3">Heterokaryon incompatibility domain-containing protein</fullName>
    </recommendedName>
</protein>
<accession>A0A2J6QQH7</accession>
<dbReference type="Pfam" id="PF26639">
    <property type="entry name" value="Het-6_barrel"/>
    <property type="match status" value="1"/>
</dbReference>
<dbReference type="Proteomes" id="UP000235672">
    <property type="component" value="Unassembled WGS sequence"/>
</dbReference>
<keyword evidence="2" id="KW-1185">Reference proteome</keyword>
<evidence type="ECO:0000313" key="1">
    <source>
        <dbReference type="EMBL" id="PMD28516.1"/>
    </source>
</evidence>
<evidence type="ECO:0008006" key="3">
    <source>
        <dbReference type="Google" id="ProtNLM"/>
    </source>
</evidence>
<organism evidence="1 2">
    <name type="scientific">Hyaloscypha hepaticicola</name>
    <dbReference type="NCBI Taxonomy" id="2082293"/>
    <lineage>
        <taxon>Eukaryota</taxon>
        <taxon>Fungi</taxon>
        <taxon>Dikarya</taxon>
        <taxon>Ascomycota</taxon>
        <taxon>Pezizomycotina</taxon>
        <taxon>Leotiomycetes</taxon>
        <taxon>Helotiales</taxon>
        <taxon>Hyaloscyphaceae</taxon>
        <taxon>Hyaloscypha</taxon>
    </lineage>
</organism>
<reference evidence="1 2" key="1">
    <citation type="submission" date="2016-05" db="EMBL/GenBank/DDBJ databases">
        <title>A degradative enzymes factory behind the ericoid mycorrhizal symbiosis.</title>
        <authorList>
            <consortium name="DOE Joint Genome Institute"/>
            <person name="Martino E."/>
            <person name="Morin E."/>
            <person name="Grelet G."/>
            <person name="Kuo A."/>
            <person name="Kohler A."/>
            <person name="Daghino S."/>
            <person name="Barry K."/>
            <person name="Choi C."/>
            <person name="Cichocki N."/>
            <person name="Clum A."/>
            <person name="Copeland A."/>
            <person name="Hainaut M."/>
            <person name="Haridas S."/>
            <person name="Labutti K."/>
            <person name="Lindquist E."/>
            <person name="Lipzen A."/>
            <person name="Khouja H.-R."/>
            <person name="Murat C."/>
            <person name="Ohm R."/>
            <person name="Olson A."/>
            <person name="Spatafora J."/>
            <person name="Veneault-Fourrey C."/>
            <person name="Henrissat B."/>
            <person name="Grigoriev I."/>
            <person name="Martin F."/>
            <person name="Perotto S."/>
        </authorList>
    </citation>
    <scope>NUCLEOTIDE SEQUENCE [LARGE SCALE GENOMIC DNA]</scope>
    <source>
        <strain evidence="1 2">UAMH 7357</strain>
    </source>
</reference>
<proteinExistence type="predicted"/>
<evidence type="ECO:0000313" key="2">
    <source>
        <dbReference type="Proteomes" id="UP000235672"/>
    </source>
</evidence>
<sequence length="234" mass="26473">MIYQGDIDVLSLAQHHSKELARKLPSWVPDWRTQIYPPFSQTPTRSSLKVSGSASFFLTIDHDRLPKHQAKLLGYLLSHVETLGTKTWCPPYGEMIETLRLNRQPYLRSITTLCQKSDEKLSHPNRLPDPYPHPNDRASAEMSIPVSEWRFTKISWGILLENGLVGTGPNTVEIGDAVVIFRGAKFPYVLRRKEKGGLIHWTLVGAAYIHGIMYGELFKKSSSAGRLQLEECSC</sequence>
<dbReference type="PANTHER" id="PTHR24148:SF64">
    <property type="entry name" value="HETEROKARYON INCOMPATIBILITY DOMAIN-CONTAINING PROTEIN"/>
    <property type="match status" value="1"/>
</dbReference>
<dbReference type="EMBL" id="KZ613464">
    <property type="protein sequence ID" value="PMD28516.1"/>
    <property type="molecule type" value="Genomic_DNA"/>
</dbReference>
<dbReference type="InterPro" id="IPR052895">
    <property type="entry name" value="HetReg/Transcr_Mod"/>
</dbReference>